<dbReference type="RefSeq" id="WP_345154775.1">
    <property type="nucleotide sequence ID" value="NZ_BAABEO010000036.1"/>
</dbReference>
<evidence type="ECO:0000313" key="7">
    <source>
        <dbReference type="EMBL" id="GAA3704858.1"/>
    </source>
</evidence>
<keyword evidence="5 6" id="KW-0472">Membrane</keyword>
<evidence type="ECO:0000256" key="1">
    <source>
        <dbReference type="ARBA" id="ARBA00004651"/>
    </source>
</evidence>
<evidence type="ECO:0000256" key="6">
    <source>
        <dbReference type="SAM" id="Phobius"/>
    </source>
</evidence>
<evidence type="ECO:0000313" key="8">
    <source>
        <dbReference type="Proteomes" id="UP001500752"/>
    </source>
</evidence>
<keyword evidence="4 6" id="KW-1133">Transmembrane helix</keyword>
<feature type="transmembrane region" description="Helical" evidence="6">
    <location>
        <begin position="21"/>
        <end position="45"/>
    </location>
</feature>
<feature type="transmembrane region" description="Helical" evidence="6">
    <location>
        <begin position="250"/>
        <end position="270"/>
    </location>
</feature>
<feature type="transmembrane region" description="Helical" evidence="6">
    <location>
        <begin position="277"/>
        <end position="299"/>
    </location>
</feature>
<dbReference type="CDD" id="cd06579">
    <property type="entry name" value="TM_PBP1_transp_AraH_like"/>
    <property type="match status" value="1"/>
</dbReference>
<keyword evidence="3 6" id="KW-0812">Transmembrane</keyword>
<feature type="transmembrane region" description="Helical" evidence="6">
    <location>
        <begin position="83"/>
        <end position="102"/>
    </location>
</feature>
<feature type="transmembrane region" description="Helical" evidence="6">
    <location>
        <begin position="135"/>
        <end position="155"/>
    </location>
</feature>
<accession>A0ABP7DHV6</accession>
<protein>
    <submittedName>
        <fullName evidence="7">ABC transporter permease</fullName>
    </submittedName>
</protein>
<dbReference type="InterPro" id="IPR001851">
    <property type="entry name" value="ABC_transp_permease"/>
</dbReference>
<keyword evidence="8" id="KW-1185">Reference proteome</keyword>
<sequence length="333" mass="33917">MSTTTKASPSTRAAKGRRPDIGSLATSYGVIVFLFLMIAVFSILLPATFPTADNAKAILTDQSIPVILALAAILPLAAGEFDLSLGAILGFSAITAIAVSNAGAPVPVVLLVCVLVGALVGTVNAVLVVLIKVNAFIATLASATILSGLNLLVTGSSLLVLESESFGALTITKVLGLQIVLGYAIVLAFALYYVLEKTPFGRYLRATGMGRDAARLSGVRVDRYLAASFIAAGILAALAGALVASRGGTAAPTLGPEFLLPAYAAAFLGATTIKPGYFNVWGTVIGVVLLAVGSNGLTLLGAQTWVTNVFNGVALMVAVSASVLVGRRRKKAV</sequence>
<gene>
    <name evidence="7" type="ORF">GCM10023081_46450</name>
</gene>
<dbReference type="Pfam" id="PF02653">
    <property type="entry name" value="BPD_transp_2"/>
    <property type="match status" value="1"/>
</dbReference>
<evidence type="ECO:0000256" key="2">
    <source>
        <dbReference type="ARBA" id="ARBA00022475"/>
    </source>
</evidence>
<organism evidence="7 8">
    <name type="scientific">Arthrobacter ginkgonis</name>
    <dbReference type="NCBI Taxonomy" id="1630594"/>
    <lineage>
        <taxon>Bacteria</taxon>
        <taxon>Bacillati</taxon>
        <taxon>Actinomycetota</taxon>
        <taxon>Actinomycetes</taxon>
        <taxon>Micrococcales</taxon>
        <taxon>Micrococcaceae</taxon>
        <taxon>Arthrobacter</taxon>
    </lineage>
</organism>
<proteinExistence type="predicted"/>
<feature type="transmembrane region" description="Helical" evidence="6">
    <location>
        <begin position="108"/>
        <end position="130"/>
    </location>
</feature>
<reference evidence="8" key="1">
    <citation type="journal article" date="2019" name="Int. J. Syst. Evol. Microbiol.">
        <title>The Global Catalogue of Microorganisms (GCM) 10K type strain sequencing project: providing services to taxonomists for standard genome sequencing and annotation.</title>
        <authorList>
            <consortium name="The Broad Institute Genomics Platform"/>
            <consortium name="The Broad Institute Genome Sequencing Center for Infectious Disease"/>
            <person name="Wu L."/>
            <person name="Ma J."/>
        </authorList>
    </citation>
    <scope>NUCLEOTIDE SEQUENCE [LARGE SCALE GENOMIC DNA]</scope>
    <source>
        <strain evidence="8">JCM 30742</strain>
    </source>
</reference>
<comment type="subcellular location">
    <subcellularLocation>
        <location evidence="1">Cell membrane</location>
        <topology evidence="1">Multi-pass membrane protein</topology>
    </subcellularLocation>
</comment>
<evidence type="ECO:0000256" key="3">
    <source>
        <dbReference type="ARBA" id="ARBA00022692"/>
    </source>
</evidence>
<feature type="transmembrane region" description="Helical" evidence="6">
    <location>
        <begin position="175"/>
        <end position="195"/>
    </location>
</feature>
<comment type="caution">
    <text evidence="7">The sequence shown here is derived from an EMBL/GenBank/DDBJ whole genome shotgun (WGS) entry which is preliminary data.</text>
</comment>
<evidence type="ECO:0000256" key="4">
    <source>
        <dbReference type="ARBA" id="ARBA00022989"/>
    </source>
</evidence>
<dbReference type="PANTHER" id="PTHR32196">
    <property type="entry name" value="ABC TRANSPORTER PERMEASE PROTEIN YPHD-RELATED-RELATED"/>
    <property type="match status" value="1"/>
</dbReference>
<feature type="transmembrane region" description="Helical" evidence="6">
    <location>
        <begin position="224"/>
        <end position="244"/>
    </location>
</feature>
<dbReference type="EMBL" id="BAABEO010000036">
    <property type="protein sequence ID" value="GAA3704858.1"/>
    <property type="molecule type" value="Genomic_DNA"/>
</dbReference>
<dbReference type="Proteomes" id="UP001500752">
    <property type="component" value="Unassembled WGS sequence"/>
</dbReference>
<evidence type="ECO:0000256" key="5">
    <source>
        <dbReference type="ARBA" id="ARBA00023136"/>
    </source>
</evidence>
<name>A0ABP7DHV6_9MICC</name>
<keyword evidence="2" id="KW-1003">Cell membrane</keyword>
<feature type="transmembrane region" description="Helical" evidence="6">
    <location>
        <begin position="305"/>
        <end position="325"/>
    </location>
</feature>
<feature type="transmembrane region" description="Helical" evidence="6">
    <location>
        <begin position="57"/>
        <end position="76"/>
    </location>
</feature>